<comment type="caution">
    <text evidence="5">The sequence shown here is derived from an EMBL/GenBank/DDBJ whole genome shotgun (WGS) entry which is preliminary data.</text>
</comment>
<dbReference type="CDD" id="cd00090">
    <property type="entry name" value="HTH_ARSR"/>
    <property type="match status" value="1"/>
</dbReference>
<evidence type="ECO:0000256" key="1">
    <source>
        <dbReference type="ARBA" id="ARBA00023015"/>
    </source>
</evidence>
<dbReference type="RefSeq" id="WP_068153337.1">
    <property type="nucleotide sequence ID" value="NZ_JBHSCR010000003.1"/>
</dbReference>
<organism evidence="5 6">
    <name type="scientific">Kordiimonas lipolytica</name>
    <dbReference type="NCBI Taxonomy" id="1662421"/>
    <lineage>
        <taxon>Bacteria</taxon>
        <taxon>Pseudomonadati</taxon>
        <taxon>Pseudomonadota</taxon>
        <taxon>Alphaproteobacteria</taxon>
        <taxon>Kordiimonadales</taxon>
        <taxon>Kordiimonadaceae</taxon>
        <taxon>Kordiimonas</taxon>
    </lineage>
</organism>
<evidence type="ECO:0000313" key="5">
    <source>
        <dbReference type="EMBL" id="MFC4347556.1"/>
    </source>
</evidence>
<gene>
    <name evidence="5" type="ORF">ACFO5Q_06825</name>
</gene>
<keyword evidence="1" id="KW-0805">Transcription regulation</keyword>
<feature type="domain" description="HTH arsR-type" evidence="4">
    <location>
        <begin position="1"/>
        <end position="104"/>
    </location>
</feature>
<dbReference type="InterPro" id="IPR011991">
    <property type="entry name" value="ArsR-like_HTH"/>
</dbReference>
<evidence type="ECO:0000259" key="4">
    <source>
        <dbReference type="PROSITE" id="PS50987"/>
    </source>
</evidence>
<keyword evidence="2" id="KW-0238">DNA-binding</keyword>
<dbReference type="Gene3D" id="1.10.10.10">
    <property type="entry name" value="Winged helix-like DNA-binding domain superfamily/Winged helix DNA-binding domain"/>
    <property type="match status" value="1"/>
</dbReference>
<protein>
    <submittedName>
        <fullName evidence="5">ArsR/SmtB family transcription factor</fullName>
    </submittedName>
</protein>
<name>A0ABV8U8M0_9PROT</name>
<dbReference type="InterPro" id="IPR036388">
    <property type="entry name" value="WH-like_DNA-bd_sf"/>
</dbReference>
<dbReference type="InterPro" id="IPR001845">
    <property type="entry name" value="HTH_ArsR_DNA-bd_dom"/>
</dbReference>
<keyword evidence="3" id="KW-0804">Transcription</keyword>
<reference evidence="6" key="1">
    <citation type="journal article" date="2019" name="Int. J. Syst. Evol. Microbiol.">
        <title>The Global Catalogue of Microorganisms (GCM) 10K type strain sequencing project: providing services to taxonomists for standard genome sequencing and annotation.</title>
        <authorList>
            <consortium name="The Broad Institute Genomics Platform"/>
            <consortium name="The Broad Institute Genome Sequencing Center for Infectious Disease"/>
            <person name="Wu L."/>
            <person name="Ma J."/>
        </authorList>
    </citation>
    <scope>NUCLEOTIDE SEQUENCE [LARGE SCALE GENOMIC DNA]</scope>
    <source>
        <strain evidence="6">CGMCC 1.15304</strain>
    </source>
</reference>
<evidence type="ECO:0000256" key="2">
    <source>
        <dbReference type="ARBA" id="ARBA00023125"/>
    </source>
</evidence>
<dbReference type="PANTHER" id="PTHR33154:SF32">
    <property type="entry name" value="TRANSCRIPTIONAL REGULATORY PROTEIN"/>
    <property type="match status" value="1"/>
</dbReference>
<dbReference type="Proteomes" id="UP001595776">
    <property type="component" value="Unassembled WGS sequence"/>
</dbReference>
<dbReference type="InterPro" id="IPR051081">
    <property type="entry name" value="HTH_MetalResp_TranReg"/>
</dbReference>
<dbReference type="PANTHER" id="PTHR33154">
    <property type="entry name" value="TRANSCRIPTIONAL REGULATOR, ARSR FAMILY"/>
    <property type="match status" value="1"/>
</dbReference>
<keyword evidence="6" id="KW-1185">Reference proteome</keyword>
<accession>A0ABV8U8M0</accession>
<sequence length="104" mass="11737">MANSFDTEKTLKALANDKRLLVMELLKDPLANFPPQVDGDLVTDGVCSNWLKDKMGVAQPTATRHLQVLVDAGLIIPTRKKGWVFYRRDEAFISAFKKKISEEM</sequence>
<dbReference type="SUPFAM" id="SSF46785">
    <property type="entry name" value="Winged helix' DNA-binding domain"/>
    <property type="match status" value="1"/>
</dbReference>
<evidence type="ECO:0000313" key="6">
    <source>
        <dbReference type="Proteomes" id="UP001595776"/>
    </source>
</evidence>
<dbReference type="InterPro" id="IPR036390">
    <property type="entry name" value="WH_DNA-bd_sf"/>
</dbReference>
<dbReference type="SMART" id="SM00418">
    <property type="entry name" value="HTH_ARSR"/>
    <property type="match status" value="1"/>
</dbReference>
<evidence type="ECO:0000256" key="3">
    <source>
        <dbReference type="ARBA" id="ARBA00023163"/>
    </source>
</evidence>
<proteinExistence type="predicted"/>
<dbReference type="EMBL" id="JBHSCR010000003">
    <property type="protein sequence ID" value="MFC4347556.1"/>
    <property type="molecule type" value="Genomic_DNA"/>
</dbReference>
<dbReference type="PROSITE" id="PS50987">
    <property type="entry name" value="HTH_ARSR_2"/>
    <property type="match status" value="1"/>
</dbReference>